<protein>
    <submittedName>
        <fullName evidence="1">Uncharacterized protein</fullName>
    </submittedName>
</protein>
<dbReference type="AlphaFoldDB" id="A0A6L2J3T2"/>
<comment type="caution">
    <text evidence="1">The sequence shown here is derived from an EMBL/GenBank/DDBJ whole genome shotgun (WGS) entry which is preliminary data.</text>
</comment>
<reference evidence="1" key="1">
    <citation type="journal article" date="2019" name="Sci. Rep.">
        <title>Draft genome of Tanacetum cinerariifolium, the natural source of mosquito coil.</title>
        <authorList>
            <person name="Yamashiro T."/>
            <person name="Shiraishi A."/>
            <person name="Satake H."/>
            <person name="Nakayama K."/>
        </authorList>
    </citation>
    <scope>NUCLEOTIDE SEQUENCE</scope>
</reference>
<dbReference type="EMBL" id="BKCJ010000172">
    <property type="protein sequence ID" value="GEU30615.1"/>
    <property type="molecule type" value="Genomic_DNA"/>
</dbReference>
<name>A0A6L2J3T2_TANCI</name>
<evidence type="ECO:0000313" key="1">
    <source>
        <dbReference type="EMBL" id="GEU30615.1"/>
    </source>
</evidence>
<organism evidence="1">
    <name type="scientific">Tanacetum cinerariifolium</name>
    <name type="common">Dalmatian daisy</name>
    <name type="synonym">Chrysanthemum cinerariifolium</name>
    <dbReference type="NCBI Taxonomy" id="118510"/>
    <lineage>
        <taxon>Eukaryota</taxon>
        <taxon>Viridiplantae</taxon>
        <taxon>Streptophyta</taxon>
        <taxon>Embryophyta</taxon>
        <taxon>Tracheophyta</taxon>
        <taxon>Spermatophyta</taxon>
        <taxon>Magnoliopsida</taxon>
        <taxon>eudicotyledons</taxon>
        <taxon>Gunneridae</taxon>
        <taxon>Pentapetalae</taxon>
        <taxon>asterids</taxon>
        <taxon>campanulids</taxon>
        <taxon>Asterales</taxon>
        <taxon>Asteraceae</taxon>
        <taxon>Asteroideae</taxon>
        <taxon>Anthemideae</taxon>
        <taxon>Anthemidinae</taxon>
        <taxon>Tanacetum</taxon>
    </lineage>
</organism>
<accession>A0A6L2J3T2</accession>
<sequence length="152" mass="16944">MSIDEQIESESMDVVSTISSSDVKIVESKVESVNIIKKGVCSTIKTKPVKKNSFSPPIIDDWIFDDESEVEFEPKVEGRFDRIKRLLSVIEVTAAGYGFYCWEGLLGLKDFLVLLKLLLLAMVSTAAKVNAASEYGYNCKLILIEDKLRVGD</sequence>
<proteinExistence type="predicted"/>
<gene>
    <name evidence="1" type="ORF">Tci_002593</name>
</gene>